<evidence type="ECO:0000256" key="1">
    <source>
        <dbReference type="ARBA" id="ARBA00004123"/>
    </source>
</evidence>
<dbReference type="GO" id="GO:0005634">
    <property type="term" value="C:nucleus"/>
    <property type="evidence" value="ECO:0007669"/>
    <property type="project" value="UniProtKB-SubCell"/>
</dbReference>
<dbReference type="Pfam" id="PF00069">
    <property type="entry name" value="Pkinase"/>
    <property type="match status" value="1"/>
</dbReference>
<dbReference type="InterPro" id="IPR052035">
    <property type="entry name" value="ZnF_BED_domain_contain"/>
</dbReference>
<dbReference type="SUPFAM" id="SSF56112">
    <property type="entry name" value="Protein kinase-like (PK-like)"/>
    <property type="match status" value="1"/>
</dbReference>
<dbReference type="AlphaFoldDB" id="A0A0G4IB63"/>
<evidence type="ECO:0000259" key="6">
    <source>
        <dbReference type="PROSITE" id="PS50011"/>
    </source>
</evidence>
<keyword evidence="4" id="KW-0862">Zinc</keyword>
<protein>
    <recommendedName>
        <fullName evidence="6">Protein kinase domain-containing protein</fullName>
    </recommendedName>
</protein>
<keyword evidence="3" id="KW-0863">Zinc-finger</keyword>
<dbReference type="GO" id="GO:0005524">
    <property type="term" value="F:ATP binding"/>
    <property type="evidence" value="ECO:0007669"/>
    <property type="project" value="InterPro"/>
</dbReference>
<dbReference type="Gene3D" id="1.10.510.10">
    <property type="entry name" value="Transferase(Phosphotransferase) domain 1"/>
    <property type="match status" value="1"/>
</dbReference>
<dbReference type="InterPro" id="IPR000719">
    <property type="entry name" value="Prot_kinase_dom"/>
</dbReference>
<evidence type="ECO:0000256" key="4">
    <source>
        <dbReference type="ARBA" id="ARBA00022833"/>
    </source>
</evidence>
<dbReference type="PANTHER" id="PTHR46481">
    <property type="entry name" value="ZINC FINGER BED DOMAIN-CONTAINING PROTEIN 4"/>
    <property type="match status" value="1"/>
</dbReference>
<reference evidence="7" key="1">
    <citation type="submission" date="2014-11" db="EMBL/GenBank/DDBJ databases">
        <authorList>
            <person name="Otto D Thomas"/>
            <person name="Naeem Raeece"/>
        </authorList>
    </citation>
    <scope>NUCLEOTIDE SEQUENCE</scope>
</reference>
<comment type="subcellular location">
    <subcellularLocation>
        <location evidence="1">Nucleus</location>
    </subcellularLocation>
</comment>
<dbReference type="PANTHER" id="PTHR46481:SF10">
    <property type="entry name" value="ZINC FINGER BED DOMAIN-CONTAINING PROTEIN 39"/>
    <property type="match status" value="1"/>
</dbReference>
<proteinExistence type="predicted"/>
<gene>
    <name evidence="7" type="ORF">Cvel_12746</name>
</gene>
<dbReference type="PROSITE" id="PS50011">
    <property type="entry name" value="PROTEIN_KINASE_DOM"/>
    <property type="match status" value="1"/>
</dbReference>
<dbReference type="SMART" id="SM00220">
    <property type="entry name" value="S_TKc"/>
    <property type="match status" value="1"/>
</dbReference>
<feature type="domain" description="Protein kinase" evidence="6">
    <location>
        <begin position="71"/>
        <end position="383"/>
    </location>
</feature>
<evidence type="ECO:0000313" key="7">
    <source>
        <dbReference type="EMBL" id="CEM54391.1"/>
    </source>
</evidence>
<keyword evidence="2" id="KW-0479">Metal-binding</keyword>
<dbReference type="VEuPathDB" id="CryptoDB:Cvel_12746"/>
<dbReference type="GO" id="GO:0004672">
    <property type="term" value="F:protein kinase activity"/>
    <property type="evidence" value="ECO:0007669"/>
    <property type="project" value="InterPro"/>
</dbReference>
<name>A0A0G4IB63_9ALVE</name>
<dbReference type="InterPro" id="IPR011009">
    <property type="entry name" value="Kinase-like_dom_sf"/>
</dbReference>
<organism evidence="7">
    <name type="scientific">Chromera velia CCMP2878</name>
    <dbReference type="NCBI Taxonomy" id="1169474"/>
    <lineage>
        <taxon>Eukaryota</taxon>
        <taxon>Sar</taxon>
        <taxon>Alveolata</taxon>
        <taxon>Colpodellida</taxon>
        <taxon>Chromeraceae</taxon>
        <taxon>Chromera</taxon>
    </lineage>
</organism>
<evidence type="ECO:0000256" key="2">
    <source>
        <dbReference type="ARBA" id="ARBA00022723"/>
    </source>
</evidence>
<sequence>MRTVSAHYHASGNPFLDHSAWVEETSLLEKEREGEKRRDASLQNIPDDCSFEAGVKEADCWRGLEMKTSSSHHSPVLGTGVFGQVRNMDNSTHHLIRESSQNPDSKLSPRCKALAETTDVFAVKWAKSDGKPRSTRGMVAGSGDVVKEACAHKRLSRQTSVVPCFFKAWECAGESYMVMEVLRMTLDEATERAHPKNLKLSFSLRLAQAIVGAIEQVTQAGCRHGDLHLNNLMFDFEGRVRLVDFGSTTCGEEEEVGESEHDESEAKREVVFRDLNRALCRHFWKDAFVSPESQESFRWLKEICEKSPSYVFGTYAKHAEEPALTSEELEAIAAVISSFQTHLINQHGLTITSDKHVQLLQERQEKRSEGAGGSKQPDVRTFFPTKDEAEAVVAPYAETHEKRIKCDTLTTDFLASAGWPHLTENEALRKLVKALDPRYDLPSVGKVQRLLLPTLKNKIILSIKDRLRKAATRRVSIILDIWLHSGKSGFLAITIHWLTENFEMDSTSFLDPEMTIYHGAEQIGEMVRKVLNLLGISLEEVLAATSDRERNVVNAVELLGLP</sequence>
<keyword evidence="5" id="KW-0539">Nucleus</keyword>
<evidence type="ECO:0000256" key="3">
    <source>
        <dbReference type="ARBA" id="ARBA00022771"/>
    </source>
</evidence>
<dbReference type="EMBL" id="CDMZ01005784">
    <property type="protein sequence ID" value="CEM54391.1"/>
    <property type="molecule type" value="Genomic_DNA"/>
</dbReference>
<evidence type="ECO:0000256" key="5">
    <source>
        <dbReference type="ARBA" id="ARBA00023242"/>
    </source>
</evidence>
<accession>A0A0G4IB63</accession>
<dbReference type="GO" id="GO:0008270">
    <property type="term" value="F:zinc ion binding"/>
    <property type="evidence" value="ECO:0007669"/>
    <property type="project" value="UniProtKB-KW"/>
</dbReference>